<keyword evidence="2 7" id="KW-0285">Flavoprotein</keyword>
<proteinExistence type="predicted"/>
<evidence type="ECO:0000256" key="7">
    <source>
        <dbReference type="RuleBase" id="RU371123"/>
    </source>
</evidence>
<comment type="cofactor">
    <cofactor evidence="1 7">
        <name>FAD</name>
        <dbReference type="ChEBI" id="CHEBI:57692"/>
    </cofactor>
</comment>
<dbReference type="PROSITE" id="PS51324">
    <property type="entry name" value="ERV_ALR"/>
    <property type="match status" value="1"/>
</dbReference>
<feature type="transmembrane region" description="Helical" evidence="7">
    <location>
        <begin position="114"/>
        <end position="135"/>
    </location>
</feature>
<dbReference type="SUPFAM" id="SSF69000">
    <property type="entry name" value="FAD-dependent thiol oxidase"/>
    <property type="match status" value="1"/>
</dbReference>
<name>A0A1V0SC43_9VIRU</name>
<keyword evidence="4 7" id="KW-0560">Oxidoreductase</keyword>
<dbReference type="PANTHER" id="PTHR12645">
    <property type="entry name" value="ALR/ERV"/>
    <property type="match status" value="1"/>
</dbReference>
<keyword evidence="5" id="KW-1015">Disulfide bond</keyword>
<dbReference type="InterPro" id="IPR017905">
    <property type="entry name" value="ERV/ALR_sulphydryl_oxidase"/>
</dbReference>
<reference evidence="9" key="1">
    <citation type="journal article" date="2017" name="Science">
        <title>Giant viruses with an expanded complement of translation system components.</title>
        <authorList>
            <person name="Schulz F."/>
            <person name="Yutin N."/>
            <person name="Ivanova N.N."/>
            <person name="Ortega D.R."/>
            <person name="Lee T.K."/>
            <person name="Vierheilig J."/>
            <person name="Daims H."/>
            <person name="Horn M."/>
            <person name="Wagner M."/>
            <person name="Jensen G.J."/>
            <person name="Kyrpides N.C."/>
            <person name="Koonin E.V."/>
            <person name="Woyke T."/>
        </authorList>
    </citation>
    <scope>NUCLEOTIDE SEQUENCE</scope>
    <source>
        <strain evidence="9">CTV1</strain>
    </source>
</reference>
<evidence type="ECO:0000256" key="6">
    <source>
        <dbReference type="ARBA" id="ARBA00048864"/>
    </source>
</evidence>
<keyword evidence="7" id="KW-1133">Transmembrane helix</keyword>
<evidence type="ECO:0000256" key="1">
    <source>
        <dbReference type="ARBA" id="ARBA00001974"/>
    </source>
</evidence>
<keyword evidence="3 7" id="KW-0274">FAD</keyword>
<keyword evidence="7" id="KW-0812">Transmembrane</keyword>
<evidence type="ECO:0000256" key="2">
    <source>
        <dbReference type="ARBA" id="ARBA00022630"/>
    </source>
</evidence>
<organism evidence="9">
    <name type="scientific">Catovirus CTV1</name>
    <dbReference type="NCBI Taxonomy" id="1977631"/>
    <lineage>
        <taxon>Viruses</taxon>
        <taxon>Varidnaviria</taxon>
        <taxon>Bamfordvirae</taxon>
        <taxon>Nucleocytoviricota</taxon>
        <taxon>Megaviricetes</taxon>
        <taxon>Imitervirales</taxon>
        <taxon>Mimiviridae</taxon>
        <taxon>Klosneuvirinae</taxon>
        <taxon>Catovirus</taxon>
    </lineage>
</organism>
<dbReference type="EMBL" id="KY684084">
    <property type="protein sequence ID" value="ARF09234.1"/>
    <property type="molecule type" value="Genomic_DNA"/>
</dbReference>
<comment type="catalytic activity">
    <reaction evidence="6 7">
        <text>2 R'C(R)SH + O2 = R'C(R)S-S(R)CR' + H2O2</text>
        <dbReference type="Rhea" id="RHEA:17357"/>
        <dbReference type="ChEBI" id="CHEBI:15379"/>
        <dbReference type="ChEBI" id="CHEBI:16240"/>
        <dbReference type="ChEBI" id="CHEBI:16520"/>
        <dbReference type="ChEBI" id="CHEBI:17412"/>
        <dbReference type="EC" id="1.8.3.2"/>
    </reaction>
</comment>
<evidence type="ECO:0000256" key="3">
    <source>
        <dbReference type="ARBA" id="ARBA00022827"/>
    </source>
</evidence>
<dbReference type="EC" id="1.8.3.2" evidence="7"/>
<accession>A0A1V0SC43</accession>
<dbReference type="Pfam" id="PF04777">
    <property type="entry name" value="Evr1_Alr"/>
    <property type="match status" value="1"/>
</dbReference>
<feature type="domain" description="ERV/ALR sulfhydryl oxidase" evidence="8">
    <location>
        <begin position="2"/>
        <end position="105"/>
    </location>
</feature>
<dbReference type="GO" id="GO:0050660">
    <property type="term" value="F:flavin adenine dinucleotide binding"/>
    <property type="evidence" value="ECO:0007669"/>
    <property type="project" value="TreeGrafter"/>
</dbReference>
<keyword evidence="7" id="KW-0472">Membrane</keyword>
<gene>
    <name evidence="9" type="ORF">Catovirus_2_183</name>
</gene>
<dbReference type="GO" id="GO:0016971">
    <property type="term" value="F:flavin-dependent sulfhydryl oxidase activity"/>
    <property type="evidence" value="ECO:0007669"/>
    <property type="project" value="InterPro"/>
</dbReference>
<dbReference type="InterPro" id="IPR039799">
    <property type="entry name" value="ALR/ERV"/>
</dbReference>
<dbReference type="InterPro" id="IPR036774">
    <property type="entry name" value="ERV/ALR_sulphydryl_oxid_sf"/>
</dbReference>
<dbReference type="PANTHER" id="PTHR12645:SF0">
    <property type="entry name" value="FAD-LINKED SULFHYDRYL OXIDASE ALR"/>
    <property type="match status" value="1"/>
</dbReference>
<evidence type="ECO:0000259" key="8">
    <source>
        <dbReference type="PROSITE" id="PS51324"/>
    </source>
</evidence>
<evidence type="ECO:0000313" key="9">
    <source>
        <dbReference type="EMBL" id="ARF09234.1"/>
    </source>
</evidence>
<protein>
    <recommendedName>
        <fullName evidence="7">Sulfhydryl oxidase</fullName>
        <ecNumber evidence="7">1.8.3.2</ecNumber>
    </recommendedName>
</protein>
<dbReference type="Gene3D" id="1.20.120.310">
    <property type="entry name" value="ERV/ALR sulfhydryl oxidase domain"/>
    <property type="match status" value="1"/>
</dbReference>
<evidence type="ECO:0000256" key="4">
    <source>
        <dbReference type="ARBA" id="ARBA00023002"/>
    </source>
</evidence>
<evidence type="ECO:0000256" key="5">
    <source>
        <dbReference type="ARBA" id="ARBA00023157"/>
    </source>
</evidence>
<sequence>MFNIDPKIWGHSAWEFLFNVGMSYSNNPTAEEKENMKNFLLNLGKILPCQKCRSNFYGHLNKYPLNDYSLNNRVNFLNWLTAINNEVRQINGNKVLTPNEMINKYLSKDGNCDIWSNFLYISSLLLIVIILIMLVKFRY</sequence>